<sequence length="640" mass="72813">MYGTRNGKKRTQMQDVSNFISNVANSNKHSMVLQKIPLVEEAQSLRPRRGDRKNVAQKDCNENNVTGKQYKVTKCCKENNFTENICKENNALQSKLMPSMTNLKSNKASCIDSNKVPQKIPLTEVTETLRPRRGCKNNPAENNYKENKIPQSKSAVNKEKYTKTETSPVLKLKTNITQKKSTTKNSEIPKSHQMLIKKSEDNVSKPLPISGKDSKNKTASKSRILQSIQNFNLKSNNSESKMKNKRNAPLIQNGESRQKKHKIETSDKVSKDNRIMRKFPKWLSNGVESLRQGKKRGCNTTDVYDIETDKDLMFEKPVTKQVVKRAKITKTKKYPSKYDYHAMRGKNSVAQSNKNCSVKEAMGKFAERPHAKFEKSTLKTSERKGVSSLMEDIENSFNFQLFPMPQAASTPQDADKPNMAVQMLCSSFDATMLEIPQSQAMQVQVSDTEFLSIEEVVPGGDEIQLFESSSPGQRKQPIKGNLQKKHSTVKNLNVSLKVVESEHVTTRPRRACQQNEPATNGSSDVESSPENDYQDITLFDSPEKKSPVKDKSSECSPSKAILKKLFPEEFDRSPLKVVDVEEKVLKPRKSYHSPAQFRRYIVKAKKENKVLKKKKTMQEKLMEDLNNHFLEVENMELCIE</sequence>
<comment type="caution">
    <text evidence="2">The sequence shown here is derived from an EMBL/GenBank/DDBJ whole genome shotgun (WGS) entry which is preliminary data.</text>
</comment>
<name>A0AAV6VF42_9ARAC</name>
<feature type="compositionally biased region" description="Basic and acidic residues" evidence="1">
    <location>
        <begin position="541"/>
        <end position="553"/>
    </location>
</feature>
<evidence type="ECO:0000313" key="3">
    <source>
        <dbReference type="Proteomes" id="UP000827092"/>
    </source>
</evidence>
<evidence type="ECO:0000313" key="2">
    <source>
        <dbReference type="EMBL" id="KAG8195265.1"/>
    </source>
</evidence>
<feature type="compositionally biased region" description="Polar residues" evidence="1">
    <location>
        <begin position="217"/>
        <end position="231"/>
    </location>
</feature>
<dbReference type="AlphaFoldDB" id="A0AAV6VF42"/>
<feature type="region of interest" description="Disordered" evidence="1">
    <location>
        <begin position="466"/>
        <end position="486"/>
    </location>
</feature>
<accession>A0AAV6VF42</accession>
<feature type="compositionally biased region" description="Polar residues" evidence="1">
    <location>
        <begin position="512"/>
        <end position="526"/>
    </location>
</feature>
<feature type="region of interest" description="Disordered" evidence="1">
    <location>
        <begin position="500"/>
        <end position="554"/>
    </location>
</feature>
<protein>
    <recommendedName>
        <fullName evidence="4">Tantalus-like domain-containing protein</fullName>
    </recommendedName>
</protein>
<evidence type="ECO:0008006" key="4">
    <source>
        <dbReference type="Google" id="ProtNLM"/>
    </source>
</evidence>
<proteinExistence type="predicted"/>
<evidence type="ECO:0000256" key="1">
    <source>
        <dbReference type="SAM" id="MobiDB-lite"/>
    </source>
</evidence>
<gene>
    <name evidence="2" type="ORF">JTE90_028416</name>
</gene>
<dbReference type="EMBL" id="JAFNEN010000090">
    <property type="protein sequence ID" value="KAG8195265.1"/>
    <property type="molecule type" value="Genomic_DNA"/>
</dbReference>
<dbReference type="Proteomes" id="UP000827092">
    <property type="component" value="Unassembled WGS sequence"/>
</dbReference>
<organism evidence="2 3">
    <name type="scientific">Oedothorax gibbosus</name>
    <dbReference type="NCBI Taxonomy" id="931172"/>
    <lineage>
        <taxon>Eukaryota</taxon>
        <taxon>Metazoa</taxon>
        <taxon>Ecdysozoa</taxon>
        <taxon>Arthropoda</taxon>
        <taxon>Chelicerata</taxon>
        <taxon>Arachnida</taxon>
        <taxon>Araneae</taxon>
        <taxon>Araneomorphae</taxon>
        <taxon>Entelegynae</taxon>
        <taxon>Araneoidea</taxon>
        <taxon>Linyphiidae</taxon>
        <taxon>Erigoninae</taxon>
        <taxon>Oedothorax</taxon>
    </lineage>
</organism>
<feature type="region of interest" description="Disordered" evidence="1">
    <location>
        <begin position="196"/>
        <end position="270"/>
    </location>
</feature>
<feature type="region of interest" description="Disordered" evidence="1">
    <location>
        <begin position="132"/>
        <end position="166"/>
    </location>
</feature>
<keyword evidence="3" id="KW-1185">Reference proteome</keyword>
<reference evidence="2 3" key="1">
    <citation type="journal article" date="2022" name="Nat. Ecol. Evol.">
        <title>A masculinizing supergene underlies an exaggerated male reproductive morph in a spider.</title>
        <authorList>
            <person name="Hendrickx F."/>
            <person name="De Corte Z."/>
            <person name="Sonet G."/>
            <person name="Van Belleghem S.M."/>
            <person name="Kostlbacher S."/>
            <person name="Vangestel C."/>
        </authorList>
    </citation>
    <scope>NUCLEOTIDE SEQUENCE [LARGE SCALE GENOMIC DNA]</scope>
    <source>
        <strain evidence="2">W744_W776</strain>
    </source>
</reference>